<reference evidence="1" key="2">
    <citation type="submission" date="2020-09" db="EMBL/GenBank/DDBJ databases">
        <authorList>
            <person name="Sun Q."/>
            <person name="Zhou Y."/>
        </authorList>
    </citation>
    <scope>NUCLEOTIDE SEQUENCE</scope>
    <source>
        <strain evidence="1">CGMCC 4.5737</strain>
    </source>
</reference>
<protein>
    <submittedName>
        <fullName evidence="1">Uncharacterized protein</fullName>
    </submittedName>
</protein>
<sequence>MPASLSEMDYLAGRPEFVARVRAATVKAAVAVGAEADDGTEHRRLRRALSVNVLQEPESWSSRFARAVATSAAIEIDSLDSEIEFSVNSVWNSVAGAGAEPAPAA</sequence>
<evidence type="ECO:0000313" key="1">
    <source>
        <dbReference type="EMBL" id="GGM75459.1"/>
    </source>
</evidence>
<keyword evidence="2" id="KW-1185">Reference proteome</keyword>
<organism evidence="1 2">
    <name type="scientific">Longimycelium tulufanense</name>
    <dbReference type="NCBI Taxonomy" id="907463"/>
    <lineage>
        <taxon>Bacteria</taxon>
        <taxon>Bacillati</taxon>
        <taxon>Actinomycetota</taxon>
        <taxon>Actinomycetes</taxon>
        <taxon>Pseudonocardiales</taxon>
        <taxon>Pseudonocardiaceae</taxon>
        <taxon>Longimycelium</taxon>
    </lineage>
</organism>
<dbReference type="EMBL" id="BMMK01000035">
    <property type="protein sequence ID" value="GGM75459.1"/>
    <property type="molecule type" value="Genomic_DNA"/>
</dbReference>
<dbReference type="AlphaFoldDB" id="A0A8J3CHC0"/>
<evidence type="ECO:0000313" key="2">
    <source>
        <dbReference type="Proteomes" id="UP000637578"/>
    </source>
</evidence>
<name>A0A8J3CHC0_9PSEU</name>
<reference evidence="1" key="1">
    <citation type="journal article" date="2014" name="Int. J. Syst. Evol. Microbiol.">
        <title>Complete genome sequence of Corynebacterium casei LMG S-19264T (=DSM 44701T), isolated from a smear-ripened cheese.</title>
        <authorList>
            <consortium name="US DOE Joint Genome Institute (JGI-PGF)"/>
            <person name="Walter F."/>
            <person name="Albersmeier A."/>
            <person name="Kalinowski J."/>
            <person name="Ruckert C."/>
        </authorList>
    </citation>
    <scope>NUCLEOTIDE SEQUENCE</scope>
    <source>
        <strain evidence="1">CGMCC 4.5737</strain>
    </source>
</reference>
<dbReference type="Proteomes" id="UP000637578">
    <property type="component" value="Unassembled WGS sequence"/>
</dbReference>
<comment type="caution">
    <text evidence="1">The sequence shown here is derived from an EMBL/GenBank/DDBJ whole genome shotgun (WGS) entry which is preliminary data.</text>
</comment>
<accession>A0A8J3CHC0</accession>
<proteinExistence type="predicted"/>
<gene>
    <name evidence="1" type="ORF">GCM10012275_52660</name>
</gene>